<gene>
    <name evidence="13" type="ORF">AZE42_06347</name>
</gene>
<feature type="transmembrane region" description="Helical" evidence="11">
    <location>
        <begin position="244"/>
        <end position="262"/>
    </location>
</feature>
<keyword evidence="14" id="KW-1185">Reference proteome</keyword>
<dbReference type="PROSITE" id="PS51384">
    <property type="entry name" value="FAD_FR"/>
    <property type="match status" value="1"/>
</dbReference>
<feature type="transmembrane region" description="Helical" evidence="11">
    <location>
        <begin position="274"/>
        <end position="293"/>
    </location>
</feature>
<protein>
    <recommendedName>
        <fullName evidence="12">FAD-binding FR-type domain-containing protein</fullName>
    </recommendedName>
</protein>
<keyword evidence="9 11" id="KW-0472">Membrane</keyword>
<dbReference type="GO" id="GO:0005886">
    <property type="term" value="C:plasma membrane"/>
    <property type="evidence" value="ECO:0007669"/>
    <property type="project" value="TreeGrafter"/>
</dbReference>
<keyword evidence="8" id="KW-0406">Ion transport</keyword>
<keyword evidence="3" id="KW-0813">Transport</keyword>
<organism evidence="13 14">
    <name type="scientific">Rhizopogon vesiculosus</name>
    <dbReference type="NCBI Taxonomy" id="180088"/>
    <lineage>
        <taxon>Eukaryota</taxon>
        <taxon>Fungi</taxon>
        <taxon>Dikarya</taxon>
        <taxon>Basidiomycota</taxon>
        <taxon>Agaricomycotina</taxon>
        <taxon>Agaricomycetes</taxon>
        <taxon>Agaricomycetidae</taxon>
        <taxon>Boletales</taxon>
        <taxon>Suillineae</taxon>
        <taxon>Rhizopogonaceae</taxon>
        <taxon>Rhizopogon</taxon>
    </lineage>
</organism>
<dbReference type="InterPro" id="IPR013130">
    <property type="entry name" value="Fe3_Rdtase_TM_dom"/>
</dbReference>
<evidence type="ECO:0000256" key="4">
    <source>
        <dbReference type="ARBA" id="ARBA00022692"/>
    </source>
</evidence>
<dbReference type="CDD" id="cd06186">
    <property type="entry name" value="NOX_Duox_like_FAD_NADP"/>
    <property type="match status" value="1"/>
</dbReference>
<evidence type="ECO:0000256" key="6">
    <source>
        <dbReference type="ARBA" id="ARBA00022989"/>
    </source>
</evidence>
<dbReference type="Pfam" id="PF08022">
    <property type="entry name" value="FAD_binding_8"/>
    <property type="match status" value="1"/>
</dbReference>
<dbReference type="STRING" id="180088.A0A1J8Q322"/>
<evidence type="ECO:0000256" key="5">
    <source>
        <dbReference type="ARBA" id="ARBA00022982"/>
    </source>
</evidence>
<evidence type="ECO:0000256" key="7">
    <source>
        <dbReference type="ARBA" id="ARBA00023002"/>
    </source>
</evidence>
<evidence type="ECO:0000259" key="12">
    <source>
        <dbReference type="PROSITE" id="PS51384"/>
    </source>
</evidence>
<evidence type="ECO:0000313" key="14">
    <source>
        <dbReference type="Proteomes" id="UP000183567"/>
    </source>
</evidence>
<dbReference type="Pfam" id="PF01794">
    <property type="entry name" value="Ferric_reduct"/>
    <property type="match status" value="1"/>
</dbReference>
<feature type="transmembrane region" description="Helical" evidence="11">
    <location>
        <begin position="58"/>
        <end position="79"/>
    </location>
</feature>
<dbReference type="SUPFAM" id="SSF52343">
    <property type="entry name" value="Ferredoxin reductase-like, C-terminal NADP-linked domain"/>
    <property type="match status" value="1"/>
</dbReference>
<dbReference type="Gene3D" id="3.40.50.80">
    <property type="entry name" value="Nucleotide-binding domain of ferredoxin-NADP reductase (FNR) module"/>
    <property type="match status" value="1"/>
</dbReference>
<dbReference type="SFLD" id="SFLDG01168">
    <property type="entry name" value="Ferric_reductase_subgroup_(FRE"/>
    <property type="match status" value="1"/>
</dbReference>
<dbReference type="GO" id="GO:0006879">
    <property type="term" value="P:intracellular iron ion homeostasis"/>
    <property type="evidence" value="ECO:0007669"/>
    <property type="project" value="TreeGrafter"/>
</dbReference>
<dbReference type="EMBL" id="LVVM01003107">
    <property type="protein sequence ID" value="OJA15477.1"/>
    <property type="molecule type" value="Genomic_DNA"/>
</dbReference>
<dbReference type="InterPro" id="IPR017927">
    <property type="entry name" value="FAD-bd_FR_type"/>
</dbReference>
<dbReference type="GO" id="GO:0015677">
    <property type="term" value="P:copper ion import"/>
    <property type="evidence" value="ECO:0007669"/>
    <property type="project" value="TreeGrafter"/>
</dbReference>
<dbReference type="PANTHER" id="PTHR32361">
    <property type="entry name" value="FERRIC/CUPRIC REDUCTASE TRANSMEMBRANE COMPONENT"/>
    <property type="match status" value="1"/>
</dbReference>
<dbReference type="GO" id="GO:0000293">
    <property type="term" value="F:ferric-chelate reductase activity"/>
    <property type="evidence" value="ECO:0007669"/>
    <property type="project" value="UniProtKB-ARBA"/>
</dbReference>
<keyword evidence="6 11" id="KW-1133">Transmembrane helix</keyword>
<keyword evidence="5" id="KW-0249">Electron transport</keyword>
<dbReference type="Pfam" id="PF08030">
    <property type="entry name" value="NAD_binding_6"/>
    <property type="match status" value="1"/>
</dbReference>
<dbReference type="InterPro" id="IPR039261">
    <property type="entry name" value="FNR_nucleotide-bd"/>
</dbReference>
<proteinExistence type="inferred from homology"/>
<evidence type="ECO:0000256" key="11">
    <source>
        <dbReference type="SAM" id="Phobius"/>
    </source>
</evidence>
<dbReference type="AlphaFoldDB" id="A0A1J8Q322"/>
<dbReference type="InterPro" id="IPR013121">
    <property type="entry name" value="Fe_red_NAD-bd_6"/>
</dbReference>
<evidence type="ECO:0000313" key="13">
    <source>
        <dbReference type="EMBL" id="OJA15477.1"/>
    </source>
</evidence>
<sequence>MIRSVIIGSPNIGRVQPFELPGDPLCKFPSLSVMDGASTDGPTDESLRETRTTLYPMQAWYCIGLLISIIAVFQWISFFHSKFAGGCQKSQNSDPEQTYLHHRHGFSWRRIPLALVNAYRVIAFRWTLEIGNSYSLTMAEILVTMAYMAFLFGWAFVNTTDLEGRTLDLTYWGNRAGALAASQFPLITALGTKNNASEVITGISYDKLNYVHRMMSRVVFILLWVHAGSEVVLNAPFQSYLEEPWLRCGMTAIGALTILSVVSLRPIRAQAYELFFYVHFAMVLTFLVCAYFHTQYDALTYWIYPCFIIWGLDRLIRVLRLVLFNFGFRSGSMDATAELLSDDCVRLRLRRPFYFHWAPSQTAYLIIPSVSRLPFEAHPFTIASIDSNLSGVLQEQEPQGQKPTQISLEKHALGPSTLFWKEVVFFIDVRKGFTARLKEAALKGNTIKVFIDGPYGPSPNLGSYDTSVLIAGGSGVSYTLPILLDIIECARNGKSRCRRVVFVWSIRNADHIHCIDETLIRALQLAPPSLSISIRIHVTGAPTTIEALLHSYGLDRDVTPLDDYHRSEIVVFPKGKAAERSQDSLLALESVKLQKGRPDLPAILRGEVEMATGRMSVSVCGSQAIVRSVRGALRFPVCSPLSVAGGGPSVTLHIESFGYA</sequence>
<evidence type="ECO:0000256" key="10">
    <source>
        <dbReference type="ARBA" id="ARBA00023180"/>
    </source>
</evidence>
<evidence type="ECO:0000256" key="1">
    <source>
        <dbReference type="ARBA" id="ARBA00004141"/>
    </source>
</evidence>
<accession>A0A1J8Q322</accession>
<dbReference type="PANTHER" id="PTHR32361:SF9">
    <property type="entry name" value="FERRIC REDUCTASE TRANSMEMBRANE COMPONENT 3-RELATED"/>
    <property type="match status" value="1"/>
</dbReference>
<evidence type="ECO:0000256" key="9">
    <source>
        <dbReference type="ARBA" id="ARBA00023136"/>
    </source>
</evidence>
<feature type="transmembrane region" description="Helical" evidence="11">
    <location>
        <begin position="218"/>
        <end position="238"/>
    </location>
</feature>
<reference evidence="13 14" key="1">
    <citation type="submission" date="2016-03" db="EMBL/GenBank/DDBJ databases">
        <title>Comparative genomics of the ectomycorrhizal sister species Rhizopogon vinicolor and Rhizopogon vesiculosus (Basidiomycota: Boletales) reveals a divergence of the mating type B locus.</title>
        <authorList>
            <person name="Mujic A.B."/>
            <person name="Kuo A."/>
            <person name="Tritt A."/>
            <person name="Lipzen A."/>
            <person name="Chen C."/>
            <person name="Johnson J."/>
            <person name="Sharma A."/>
            <person name="Barry K."/>
            <person name="Grigoriev I.V."/>
            <person name="Spatafora J.W."/>
        </authorList>
    </citation>
    <scope>NUCLEOTIDE SEQUENCE [LARGE SCALE GENOMIC DNA]</scope>
    <source>
        <strain evidence="13 14">AM-OR11-056</strain>
    </source>
</reference>
<dbReference type="InterPro" id="IPR051410">
    <property type="entry name" value="Ferric/Cupric_Reductase"/>
</dbReference>
<dbReference type="InterPro" id="IPR013112">
    <property type="entry name" value="FAD-bd_8"/>
</dbReference>
<dbReference type="OrthoDB" id="4494341at2759"/>
<dbReference type="Proteomes" id="UP000183567">
    <property type="component" value="Unassembled WGS sequence"/>
</dbReference>
<dbReference type="GO" id="GO:0006826">
    <property type="term" value="P:iron ion transport"/>
    <property type="evidence" value="ECO:0007669"/>
    <property type="project" value="TreeGrafter"/>
</dbReference>
<evidence type="ECO:0000256" key="2">
    <source>
        <dbReference type="ARBA" id="ARBA00006278"/>
    </source>
</evidence>
<evidence type="ECO:0000256" key="3">
    <source>
        <dbReference type="ARBA" id="ARBA00022448"/>
    </source>
</evidence>
<comment type="subcellular location">
    <subcellularLocation>
        <location evidence="1">Membrane</location>
        <topology evidence="1">Multi-pass membrane protein</topology>
    </subcellularLocation>
</comment>
<evidence type="ECO:0000256" key="8">
    <source>
        <dbReference type="ARBA" id="ARBA00023065"/>
    </source>
</evidence>
<feature type="transmembrane region" description="Helical" evidence="11">
    <location>
        <begin position="134"/>
        <end position="157"/>
    </location>
</feature>
<keyword evidence="4 11" id="KW-0812">Transmembrane</keyword>
<comment type="caution">
    <text evidence="13">The sequence shown here is derived from an EMBL/GenBank/DDBJ whole genome shotgun (WGS) entry which is preliminary data.</text>
</comment>
<name>A0A1J8Q322_9AGAM</name>
<keyword evidence="10" id="KW-0325">Glycoprotein</keyword>
<feature type="domain" description="FAD-binding FR-type" evidence="12">
    <location>
        <begin position="326"/>
        <end position="461"/>
    </location>
</feature>
<keyword evidence="7" id="KW-0560">Oxidoreductase</keyword>
<dbReference type="SFLD" id="SFLDS00052">
    <property type="entry name" value="Ferric_Reductase_Domain"/>
    <property type="match status" value="1"/>
</dbReference>
<comment type="similarity">
    <text evidence="2">Belongs to the ferric reductase (FRE) family.</text>
</comment>